<keyword evidence="2" id="KW-1185">Reference proteome</keyword>
<name>A0AAE7V1Y5_9CAUD</name>
<proteinExistence type="predicted"/>
<sequence length="865" mass="96686">MPFGSFKTVDYTYVPKHNLEVIGQTYDYLQNRHDVAVAQESELKKQIGQLELNAQEDEFKQLLVNNVQSKINDAMIDDFKGYALDDIVAEAGNLMSDPRVLGRLRAQQQYKAYQDNLNARTDLSEDYKNYYRQANTYHYEDKLDAAGNVIGGTEWKPAEQEVSEIPTSVIYNQALKMVQEDAGGGESYTFLDANGKPTDDFTQSATGEIFMKQGTKYNRLSTEKLQAAIDAAIEGTPGAKASLQQDYKIAMWKDQTQGKNADVRDHNGNLLNEQEFINRRFNNFIKAATYNRVYGSAEFGTALQSARKLAAGSGAAVSDMSFPNQMYDAPSITVKNQSAINARGNIQSNKAALGEVFARNGINADVNTLTPDALRQQVDAMPNGMDKLIALKAVKSISDDQEFLDNLLGVQKGTEAGDAFEMYTALSSGTDLPTNNQFRTAVNEYTDAAYPPHVENVRAYLRDDEYASLVKSLGGDEAVRSLGVQIGKENGMNYVQLPRAYKDNLFIFSKAIRDARNENTSFFNEIGRSFDAMTRGFGLVDYDKTRYFANVVTLDKDGNIFHKLDTNLPTRSWNYGANTTLGGVLNNFADFGDNLNQNAEAIIQQEVAIPTQYSPNATPAQAQAEYNIKHGIGKREDNNAIMNIEDERFYQGIGNIDLTQSPNTYIYDEDLNTYREMDTEEELKYTNLLANAKENVVTKGITPFNNSIQAIVSVKDPKKPNDAPKRIRFDLNPVMTKEWMQDTNIKAGMRTQNLRSYKQQFNIGNSPYDANIGKYRITPDLDLVNVTNNQVIRSLNPMEAQDLIEKSIRLEDLGDAYVTGNAPNTAYTQAIINSISQAYSQYLYGTTDYAGNISNIISRNLTNYR</sequence>
<evidence type="ECO:0000313" key="1">
    <source>
        <dbReference type="EMBL" id="QWM89244.1"/>
    </source>
</evidence>
<accession>A0AAE7V1Y5</accession>
<reference evidence="1 2" key="1">
    <citation type="submission" date="2021-04" db="EMBL/GenBank/DDBJ databases">
        <authorList>
            <person name="Shkoporov A.N."/>
            <person name="Stockdale S.R."/>
            <person name="Guerin E."/>
            <person name="Ross R.P."/>
            <person name="Hill C."/>
        </authorList>
    </citation>
    <scope>NUCLEOTIDE SEQUENCE [LARGE SCALE GENOMIC DNA]</scope>
    <source>
        <strain evidence="2">cr123_1</strain>
    </source>
</reference>
<dbReference type="Proteomes" id="UP000827429">
    <property type="component" value="Segment"/>
</dbReference>
<dbReference type="GeneID" id="75691364"/>
<evidence type="ECO:0000313" key="2">
    <source>
        <dbReference type="Proteomes" id="UP000827429"/>
    </source>
</evidence>
<dbReference type="RefSeq" id="YP_010358816.1">
    <property type="nucleotide sequence ID" value="NC_062766.1"/>
</dbReference>
<gene>
    <name evidence="1" type="primary">gp_15345</name>
</gene>
<dbReference type="EMBL" id="MZ130476">
    <property type="protein sequence ID" value="QWM89244.1"/>
    <property type="molecule type" value="Genomic_DNA"/>
</dbReference>
<protein>
    <submittedName>
        <fullName evidence="1">Uncharacterized protein</fullName>
    </submittedName>
</protein>
<organism evidence="1 2">
    <name type="scientific">uncultured phage cr123_1</name>
    <dbReference type="NCBI Taxonomy" id="2986401"/>
    <lineage>
        <taxon>Viruses</taxon>
        <taxon>Duplodnaviria</taxon>
        <taxon>Heunggongvirae</taxon>
        <taxon>Uroviricota</taxon>
        <taxon>Caudoviricetes</taxon>
        <taxon>Crassvirales</taxon>
        <taxon>Intestiviridae</taxon>
        <taxon>Crudevirinae</taxon>
        <taxon>Delmidovirus</taxon>
        <taxon>Delmidovirus copri</taxon>
    </lineage>
</organism>
<dbReference type="KEGG" id="vg:75691364"/>